<evidence type="ECO:0000313" key="2">
    <source>
        <dbReference type="EMBL" id="KAJ7190217.1"/>
    </source>
</evidence>
<dbReference type="GO" id="GO:0042256">
    <property type="term" value="P:cytosolic ribosome assembly"/>
    <property type="evidence" value="ECO:0007669"/>
    <property type="project" value="TreeGrafter"/>
</dbReference>
<dbReference type="InterPro" id="IPR036561">
    <property type="entry name" value="MAM33_sf"/>
</dbReference>
<dbReference type="EMBL" id="JARJCW010000154">
    <property type="protein sequence ID" value="KAJ7190217.1"/>
    <property type="molecule type" value="Genomic_DNA"/>
</dbReference>
<evidence type="ECO:0000256" key="1">
    <source>
        <dbReference type="SAM" id="MobiDB-lite"/>
    </source>
</evidence>
<dbReference type="Proteomes" id="UP001219525">
    <property type="component" value="Unassembled WGS sequence"/>
</dbReference>
<dbReference type="InterPro" id="IPR003428">
    <property type="entry name" value="MAM33"/>
</dbReference>
<dbReference type="Gene3D" id="3.10.280.10">
    <property type="entry name" value="Mitochondrial glycoprotein"/>
    <property type="match status" value="1"/>
</dbReference>
<protein>
    <submittedName>
        <fullName evidence="2">Mitochondrial glycoprotein</fullName>
    </submittedName>
</protein>
<comment type="caution">
    <text evidence="2">The sequence shown here is derived from an EMBL/GenBank/DDBJ whole genome shotgun (WGS) entry which is preliminary data.</text>
</comment>
<feature type="region of interest" description="Disordered" evidence="1">
    <location>
        <begin position="129"/>
        <end position="149"/>
    </location>
</feature>
<reference evidence="2" key="1">
    <citation type="submission" date="2023-03" db="EMBL/GenBank/DDBJ databases">
        <title>Massive genome expansion in bonnet fungi (Mycena s.s.) driven by repeated elements and novel gene families across ecological guilds.</title>
        <authorList>
            <consortium name="Lawrence Berkeley National Laboratory"/>
            <person name="Harder C.B."/>
            <person name="Miyauchi S."/>
            <person name="Viragh M."/>
            <person name="Kuo A."/>
            <person name="Thoen E."/>
            <person name="Andreopoulos B."/>
            <person name="Lu D."/>
            <person name="Skrede I."/>
            <person name="Drula E."/>
            <person name="Henrissat B."/>
            <person name="Morin E."/>
            <person name="Kohler A."/>
            <person name="Barry K."/>
            <person name="LaButti K."/>
            <person name="Morin E."/>
            <person name="Salamov A."/>
            <person name="Lipzen A."/>
            <person name="Mereny Z."/>
            <person name="Hegedus B."/>
            <person name="Baldrian P."/>
            <person name="Stursova M."/>
            <person name="Weitz H."/>
            <person name="Taylor A."/>
            <person name="Grigoriev I.V."/>
            <person name="Nagy L.G."/>
            <person name="Martin F."/>
            <person name="Kauserud H."/>
        </authorList>
    </citation>
    <scope>NUCLEOTIDE SEQUENCE</scope>
    <source>
        <strain evidence="2">9144</strain>
    </source>
</reference>
<dbReference type="PANTHER" id="PTHR10826">
    <property type="entry name" value="COMPLEMENT COMPONENT 1"/>
    <property type="match status" value="1"/>
</dbReference>
<name>A0AAD6UPS4_9AGAR</name>
<dbReference type="AlphaFoldDB" id="A0AAD6UPS4"/>
<gene>
    <name evidence="2" type="ORF">GGX14DRAFT_483568</name>
</gene>
<evidence type="ECO:0000313" key="3">
    <source>
        <dbReference type="Proteomes" id="UP001219525"/>
    </source>
</evidence>
<dbReference type="Pfam" id="PF02330">
    <property type="entry name" value="MAM33"/>
    <property type="match status" value="1"/>
</dbReference>
<keyword evidence="3" id="KW-1185">Reference proteome</keyword>
<dbReference type="PANTHER" id="PTHR10826:SF1">
    <property type="entry name" value="COMPLEMENT COMPONENT 1 Q SUBCOMPONENT-BINDING PROTEIN, MITOCHONDRIAL"/>
    <property type="match status" value="1"/>
</dbReference>
<dbReference type="GO" id="GO:0005759">
    <property type="term" value="C:mitochondrial matrix"/>
    <property type="evidence" value="ECO:0007669"/>
    <property type="project" value="InterPro"/>
</dbReference>
<accession>A0AAD6UPS4</accession>
<sequence>MLAARTLPRLAATSGRISSRQLSSSFVSRLLTRTASHIPTATRAFSVSARFLKAGSSDVSLSQKLAEELKYENEAKEDAEPEFLRMFNAQGIWEMRDVPGDNEVVLTRQFGDENIRIVFSIADLQNQDPSEFEQDLEEEERGEDEQPSQSEILRTVVSITKSTVPGALEIDMTCQNDQFLVENITFYKDAKLGSDNSVEADWKRRGLYIGPEFNTLDVSLQEGFEKFLDERDISEGLAYFLPHYAHHKEQREYAQWLDNVNKFVDA</sequence>
<dbReference type="SUPFAM" id="SSF54529">
    <property type="entry name" value="Mitochondrial glycoprotein MAM33-like"/>
    <property type="match status" value="1"/>
</dbReference>
<feature type="compositionally biased region" description="Acidic residues" evidence="1">
    <location>
        <begin position="130"/>
        <end position="146"/>
    </location>
</feature>
<organism evidence="2 3">
    <name type="scientific">Mycena pura</name>
    <dbReference type="NCBI Taxonomy" id="153505"/>
    <lineage>
        <taxon>Eukaryota</taxon>
        <taxon>Fungi</taxon>
        <taxon>Dikarya</taxon>
        <taxon>Basidiomycota</taxon>
        <taxon>Agaricomycotina</taxon>
        <taxon>Agaricomycetes</taxon>
        <taxon>Agaricomycetidae</taxon>
        <taxon>Agaricales</taxon>
        <taxon>Marasmiineae</taxon>
        <taxon>Mycenaceae</taxon>
        <taxon>Mycena</taxon>
    </lineage>
</organism>
<proteinExistence type="predicted"/>